<feature type="compositionally biased region" description="Pro residues" evidence="1">
    <location>
        <begin position="296"/>
        <end position="343"/>
    </location>
</feature>
<feature type="compositionally biased region" description="Pro residues" evidence="1">
    <location>
        <begin position="210"/>
        <end position="225"/>
    </location>
</feature>
<dbReference type="InterPro" id="IPR024771">
    <property type="entry name" value="SUZ"/>
</dbReference>
<feature type="compositionally biased region" description="Low complexity" evidence="1">
    <location>
        <begin position="226"/>
        <end position="237"/>
    </location>
</feature>
<feature type="region of interest" description="Disordered" evidence="1">
    <location>
        <begin position="1"/>
        <end position="679"/>
    </location>
</feature>
<feature type="compositionally biased region" description="Basic and acidic residues" evidence="1">
    <location>
        <begin position="52"/>
        <end position="66"/>
    </location>
</feature>
<feature type="compositionally biased region" description="Pro residues" evidence="1">
    <location>
        <begin position="378"/>
        <end position="390"/>
    </location>
</feature>
<feature type="compositionally biased region" description="Polar residues" evidence="1">
    <location>
        <begin position="544"/>
        <end position="557"/>
    </location>
</feature>
<feature type="compositionally biased region" description="Basic and acidic residues" evidence="1">
    <location>
        <begin position="1"/>
        <end position="10"/>
    </location>
</feature>
<feature type="domain" description="SUZ" evidence="2">
    <location>
        <begin position="1"/>
        <end position="73"/>
    </location>
</feature>
<dbReference type="Pfam" id="PF12752">
    <property type="entry name" value="SUZ"/>
    <property type="match status" value="1"/>
</dbReference>
<dbReference type="PROSITE" id="PS51673">
    <property type="entry name" value="SUZ"/>
    <property type="match status" value="1"/>
</dbReference>
<comment type="caution">
    <text evidence="3">The sequence shown here is derived from an EMBL/GenBank/DDBJ whole genome shotgun (WGS) entry which is preliminary data.</text>
</comment>
<evidence type="ECO:0000313" key="3">
    <source>
        <dbReference type="EMBL" id="KAF9454252.1"/>
    </source>
</evidence>
<feature type="compositionally biased region" description="Polar residues" evidence="1">
    <location>
        <begin position="357"/>
        <end position="369"/>
    </location>
</feature>
<feature type="compositionally biased region" description="Polar residues" evidence="1">
    <location>
        <begin position="578"/>
        <end position="587"/>
    </location>
</feature>
<feature type="compositionally biased region" description="Low complexity" evidence="1">
    <location>
        <begin position="391"/>
        <end position="407"/>
    </location>
</feature>
<feature type="compositionally biased region" description="Polar residues" evidence="1">
    <location>
        <begin position="33"/>
        <end position="46"/>
    </location>
</feature>
<feature type="compositionally biased region" description="Basic and acidic residues" evidence="1">
    <location>
        <begin position="589"/>
        <end position="600"/>
    </location>
</feature>
<gene>
    <name evidence="3" type="ORF">P691DRAFT_809798</name>
</gene>
<feature type="compositionally biased region" description="Low complexity" evidence="1">
    <location>
        <begin position="85"/>
        <end position="113"/>
    </location>
</feature>
<sequence length="679" mass="71927">MRRSSTDRRNKTPHQAGSVTGEDGDLSDLEPSETGSLGGRSNTTGGSAKKHMTIEEREAAYNEARSRIFMGFEGKEKVKEKDINSSSSSLSAASGSTKNGGSSAGDADSSSSSPATESEWSGPARRERPQHSGYASASSSTRSIRSSAYISNGSGSSRNSRAASPSSFQFPSLYEPTPPSMSLYDPAQHSAPAAPVYHPPYGYPYNQGQPNPPYVPYPAYYPTPYPQYSSPSHHPQNVSDPSTPSTGEPYQPPPPMPYGAPYMWPHPNQPPVQSPPMQPQPIPSQPPSNIPHAMSSPPPGQPPYQPYMPPPPPPPHAYPYPMPGYYPNQPGHPMPPPPPPPVHPSHMPASQLYDPRTPNNGTGNNQANGFRSGMPGNGVPPPNNGRPPPRNGFNGPNNGNGPKPRNGAVQPGRAPWSYGPGIGSGGFVATGPQPNETVVGPRLSNNNNRRQSNMSSSSMNGRSTSGDDISSVASSASSSSRRAQTMSAGSQHPLPARPDWAINLKPHNSRNMSPIPPPRSISGSSVQSNYSSRHSSHSNPPISLQSNDFPPLTTMQPSEKRMPTGAWGNPSSRPIFGQPNNGINSEMGNRFDETGFERPPPKSAELYNPKTPKRTPLNAANAENNRVQSDTDKANGEAVDPAEQVAALSLENEASTAGGSTSTSAPPASSTSVYMISPR</sequence>
<accession>A0A9P6C707</accession>
<protein>
    <recommendedName>
        <fullName evidence="2">SUZ domain-containing protein</fullName>
    </recommendedName>
</protein>
<dbReference type="EMBL" id="MU151055">
    <property type="protein sequence ID" value="KAF9454252.1"/>
    <property type="molecule type" value="Genomic_DNA"/>
</dbReference>
<name>A0A9P6C707_9AGAR</name>
<feature type="compositionally biased region" description="Low complexity" evidence="1">
    <location>
        <begin position="444"/>
        <end position="488"/>
    </location>
</feature>
<feature type="compositionally biased region" description="Basic and acidic residues" evidence="1">
    <location>
        <begin position="73"/>
        <end position="83"/>
    </location>
</feature>
<dbReference type="Proteomes" id="UP000807342">
    <property type="component" value="Unassembled WGS sequence"/>
</dbReference>
<feature type="compositionally biased region" description="Polar residues" evidence="1">
    <location>
        <begin position="238"/>
        <end position="248"/>
    </location>
</feature>
<organism evidence="3 4">
    <name type="scientific">Macrolepiota fuliginosa MF-IS2</name>
    <dbReference type="NCBI Taxonomy" id="1400762"/>
    <lineage>
        <taxon>Eukaryota</taxon>
        <taxon>Fungi</taxon>
        <taxon>Dikarya</taxon>
        <taxon>Basidiomycota</taxon>
        <taxon>Agaricomycotina</taxon>
        <taxon>Agaricomycetes</taxon>
        <taxon>Agaricomycetidae</taxon>
        <taxon>Agaricales</taxon>
        <taxon>Agaricineae</taxon>
        <taxon>Agaricaceae</taxon>
        <taxon>Macrolepiota</taxon>
    </lineage>
</organism>
<dbReference type="AlphaFoldDB" id="A0A9P6C707"/>
<proteinExistence type="predicted"/>
<feature type="compositionally biased region" description="Pro residues" evidence="1">
    <location>
        <begin position="267"/>
        <end position="289"/>
    </location>
</feature>
<keyword evidence="4" id="KW-1185">Reference proteome</keyword>
<evidence type="ECO:0000259" key="2">
    <source>
        <dbReference type="PROSITE" id="PS51673"/>
    </source>
</evidence>
<feature type="compositionally biased region" description="Low complexity" evidence="1">
    <location>
        <begin position="654"/>
        <end position="672"/>
    </location>
</feature>
<feature type="compositionally biased region" description="Low complexity" evidence="1">
    <location>
        <begin position="132"/>
        <end position="167"/>
    </location>
</feature>
<reference evidence="3" key="1">
    <citation type="submission" date="2020-11" db="EMBL/GenBank/DDBJ databases">
        <authorList>
            <consortium name="DOE Joint Genome Institute"/>
            <person name="Ahrendt S."/>
            <person name="Riley R."/>
            <person name="Andreopoulos W."/>
            <person name="Labutti K."/>
            <person name="Pangilinan J."/>
            <person name="Ruiz-Duenas F.J."/>
            <person name="Barrasa J.M."/>
            <person name="Sanchez-Garcia M."/>
            <person name="Camarero S."/>
            <person name="Miyauchi S."/>
            <person name="Serrano A."/>
            <person name="Linde D."/>
            <person name="Babiker R."/>
            <person name="Drula E."/>
            <person name="Ayuso-Fernandez I."/>
            <person name="Pacheco R."/>
            <person name="Padilla G."/>
            <person name="Ferreira P."/>
            <person name="Barriuso J."/>
            <person name="Kellner H."/>
            <person name="Castanera R."/>
            <person name="Alfaro M."/>
            <person name="Ramirez L."/>
            <person name="Pisabarro A.G."/>
            <person name="Kuo A."/>
            <person name="Tritt A."/>
            <person name="Lipzen A."/>
            <person name="He G."/>
            <person name="Yan M."/>
            <person name="Ng V."/>
            <person name="Cullen D."/>
            <person name="Martin F."/>
            <person name="Rosso M.-N."/>
            <person name="Henrissat B."/>
            <person name="Hibbett D."/>
            <person name="Martinez A.T."/>
            <person name="Grigoriev I.V."/>
        </authorList>
    </citation>
    <scope>NUCLEOTIDE SEQUENCE</scope>
    <source>
        <strain evidence="3">MF-IS2</strain>
    </source>
</reference>
<evidence type="ECO:0000313" key="4">
    <source>
        <dbReference type="Proteomes" id="UP000807342"/>
    </source>
</evidence>
<feature type="compositionally biased region" description="Acidic residues" evidence="1">
    <location>
        <begin position="22"/>
        <end position="31"/>
    </location>
</feature>
<dbReference type="OrthoDB" id="278430at2759"/>
<evidence type="ECO:0000256" key="1">
    <source>
        <dbReference type="SAM" id="MobiDB-lite"/>
    </source>
</evidence>
<feature type="compositionally biased region" description="Low complexity" evidence="1">
    <location>
        <begin position="520"/>
        <end position="543"/>
    </location>
</feature>